<evidence type="ECO:0000313" key="2">
    <source>
        <dbReference type="EMBL" id="PWN98768.1"/>
    </source>
</evidence>
<dbReference type="PANTHER" id="PTHR12461">
    <property type="entry name" value="HYPOXIA-INDUCIBLE FACTOR 1 ALPHA INHIBITOR-RELATED"/>
    <property type="match status" value="1"/>
</dbReference>
<dbReference type="RefSeq" id="XP_025599047.1">
    <property type="nucleotide sequence ID" value="XM_025744056.1"/>
</dbReference>
<dbReference type="Pfam" id="PF13621">
    <property type="entry name" value="Cupin_8"/>
    <property type="match status" value="1"/>
</dbReference>
<dbReference type="AlphaFoldDB" id="A0A316ZCK0"/>
<organism evidence="2 3">
    <name type="scientific">Tilletiopsis washingtonensis</name>
    <dbReference type="NCBI Taxonomy" id="58919"/>
    <lineage>
        <taxon>Eukaryota</taxon>
        <taxon>Fungi</taxon>
        <taxon>Dikarya</taxon>
        <taxon>Basidiomycota</taxon>
        <taxon>Ustilaginomycotina</taxon>
        <taxon>Exobasidiomycetes</taxon>
        <taxon>Entylomatales</taxon>
        <taxon>Entylomatales incertae sedis</taxon>
        <taxon>Tilletiopsis</taxon>
    </lineage>
</organism>
<dbReference type="GeneID" id="37271600"/>
<protein>
    <submittedName>
        <fullName evidence="2">Clavaminate synthase-like protein</fullName>
    </submittedName>
</protein>
<accession>A0A316ZCK0</accession>
<dbReference type="InterPro" id="IPR041667">
    <property type="entry name" value="Cupin_8"/>
</dbReference>
<name>A0A316ZCK0_9BASI</name>
<evidence type="ECO:0000259" key="1">
    <source>
        <dbReference type="PROSITE" id="PS51184"/>
    </source>
</evidence>
<dbReference type="PANTHER" id="PTHR12461:SF105">
    <property type="entry name" value="HYPOXIA-INDUCIBLE FACTOR 1-ALPHA INHIBITOR"/>
    <property type="match status" value="1"/>
</dbReference>
<dbReference type="EMBL" id="KZ819290">
    <property type="protein sequence ID" value="PWN98768.1"/>
    <property type="molecule type" value="Genomic_DNA"/>
</dbReference>
<dbReference type="OrthoDB" id="47172at2759"/>
<feature type="domain" description="JmjC" evidence="1">
    <location>
        <begin position="2"/>
        <end position="156"/>
    </location>
</feature>
<dbReference type="Gene3D" id="2.60.120.650">
    <property type="entry name" value="Cupin"/>
    <property type="match status" value="1"/>
</dbReference>
<proteinExistence type="predicted"/>
<dbReference type="Proteomes" id="UP000245946">
    <property type="component" value="Unassembled WGS sequence"/>
</dbReference>
<evidence type="ECO:0000313" key="3">
    <source>
        <dbReference type="Proteomes" id="UP000245946"/>
    </source>
</evidence>
<gene>
    <name evidence="2" type="ORF">FA09DRAFT_338058</name>
</gene>
<dbReference type="SUPFAM" id="SSF51197">
    <property type="entry name" value="Clavaminate synthase-like"/>
    <property type="match status" value="1"/>
</dbReference>
<dbReference type="InterPro" id="IPR003347">
    <property type="entry name" value="JmjC_dom"/>
</dbReference>
<dbReference type="STRING" id="58919.A0A316ZCK0"/>
<sequence length="156" mass="17264">MVGYVAQQPLSELPELEADVPMLPHLKLATQDWGRMLWVGGAGTFTPLHRDPHHNLFSQLVGRKRVHLFPPACAAHLHLHAGGPLQNTSRIGSEEPFLQAQSDGAETELWDIEQALSHPDAKHVVLEPADVLFIPKKWLHCVAGLDDSASVNAWFH</sequence>
<keyword evidence="3" id="KW-1185">Reference proteome</keyword>
<dbReference type="PROSITE" id="PS51184">
    <property type="entry name" value="JMJC"/>
    <property type="match status" value="1"/>
</dbReference>
<reference evidence="2 3" key="1">
    <citation type="journal article" date="2018" name="Mol. Biol. Evol.">
        <title>Broad Genomic Sampling Reveals a Smut Pathogenic Ancestry of the Fungal Clade Ustilaginomycotina.</title>
        <authorList>
            <person name="Kijpornyongpan T."/>
            <person name="Mondo S.J."/>
            <person name="Barry K."/>
            <person name="Sandor L."/>
            <person name="Lee J."/>
            <person name="Lipzen A."/>
            <person name="Pangilinan J."/>
            <person name="LaButti K."/>
            <person name="Hainaut M."/>
            <person name="Henrissat B."/>
            <person name="Grigoriev I.V."/>
            <person name="Spatafora J.W."/>
            <person name="Aime M.C."/>
        </authorList>
    </citation>
    <scope>NUCLEOTIDE SEQUENCE [LARGE SCALE GENOMIC DNA]</scope>
    <source>
        <strain evidence="2 3">MCA 4186</strain>
    </source>
</reference>